<dbReference type="GO" id="GO:0008768">
    <property type="term" value="F:UDP-sugar diphosphatase activity"/>
    <property type="evidence" value="ECO:0007669"/>
    <property type="project" value="TreeGrafter"/>
</dbReference>
<feature type="non-terminal residue" evidence="2">
    <location>
        <position position="1"/>
    </location>
</feature>
<dbReference type="GO" id="GO:0030288">
    <property type="term" value="C:outer membrane-bounded periplasmic space"/>
    <property type="evidence" value="ECO:0007669"/>
    <property type="project" value="TreeGrafter"/>
</dbReference>
<protein>
    <recommendedName>
        <fullName evidence="1">Calcineurin-like phosphoesterase domain-containing protein</fullName>
    </recommendedName>
</protein>
<evidence type="ECO:0000313" key="2">
    <source>
        <dbReference type="EMBL" id="TMR10767.1"/>
    </source>
</evidence>
<reference evidence="2 3" key="1">
    <citation type="submission" date="2019-05" db="EMBL/GenBank/DDBJ databases">
        <title>Draft genome sequence of Nonomuraea turkmeniaca DSM 43926.</title>
        <authorList>
            <person name="Saricaoglu S."/>
            <person name="Isik K."/>
        </authorList>
    </citation>
    <scope>NUCLEOTIDE SEQUENCE [LARGE SCALE GENOMIC DNA]</scope>
    <source>
        <strain evidence="2 3">DSM 43926</strain>
    </source>
</reference>
<dbReference type="GO" id="GO:0008253">
    <property type="term" value="F:5'-nucleotidase activity"/>
    <property type="evidence" value="ECO:0007669"/>
    <property type="project" value="TreeGrafter"/>
</dbReference>
<dbReference type="PANTHER" id="PTHR11575">
    <property type="entry name" value="5'-NUCLEOTIDASE-RELATED"/>
    <property type="match status" value="1"/>
</dbReference>
<proteinExistence type="predicted"/>
<dbReference type="PANTHER" id="PTHR11575:SF24">
    <property type="entry name" value="5'-NUCLEOTIDASE"/>
    <property type="match status" value="1"/>
</dbReference>
<organism evidence="2 3">
    <name type="scientific">Nonomuraea turkmeniaca</name>
    <dbReference type="NCBI Taxonomy" id="103838"/>
    <lineage>
        <taxon>Bacteria</taxon>
        <taxon>Bacillati</taxon>
        <taxon>Actinomycetota</taxon>
        <taxon>Actinomycetes</taxon>
        <taxon>Streptosporangiales</taxon>
        <taxon>Streptosporangiaceae</taxon>
        <taxon>Nonomuraea</taxon>
    </lineage>
</organism>
<dbReference type="GO" id="GO:0009166">
    <property type="term" value="P:nucleotide catabolic process"/>
    <property type="evidence" value="ECO:0007669"/>
    <property type="project" value="InterPro"/>
</dbReference>
<evidence type="ECO:0000259" key="1">
    <source>
        <dbReference type="Pfam" id="PF00149"/>
    </source>
</evidence>
<evidence type="ECO:0000313" key="3">
    <source>
        <dbReference type="Proteomes" id="UP000309128"/>
    </source>
</evidence>
<dbReference type="InterPro" id="IPR006179">
    <property type="entry name" value="5_nucleotidase/apyrase"/>
</dbReference>
<sequence length="455" mass="47344">GVGRGLPAALPGRVVRVITTTDLGFAWTAMRTSWGMCGTSTGVARILKFERERQPTVWLDAGDLTVGAAAQLRGERPWQEAASLPLSAAAAGNHDFDEGAAALNAAARRLPFPLLCANVSAGLPGHVLLETPCGPLGVIGLTHPFVHLFADVPEPVSETGGVVRALAQDLRASGARWVIVLLHEGVTWWPAAPVGTRQSQLVRLASAWAGEADLIVGGHTPAGWTGAIGGTPAGHPYAFASTVLVADLPCDAGGAVIRGLFKVPADEPVPPGPAALAVQEAERRIIGESRHTWLSRTAVGRYLPDLIAAALAEASGAEAAFVPPGKHVTQAPLDGCVSAVAAGSVSELDLVRIFGGHDPPVVTELEPGEFDRMVRAHDALAAPGSRAGDAVWWNWCRMPSGTQRRAGEPRTVAMLPSALPVARDLLRRELSVEPAGTCVIEACARLLNRGHSPGT</sequence>
<dbReference type="InterPro" id="IPR004843">
    <property type="entry name" value="Calcineurin-like_PHP"/>
</dbReference>
<dbReference type="RefSeq" id="WP_211370577.1">
    <property type="nucleotide sequence ID" value="NZ_VCKY01000178.1"/>
</dbReference>
<dbReference type="Pfam" id="PF00149">
    <property type="entry name" value="Metallophos"/>
    <property type="match status" value="1"/>
</dbReference>
<dbReference type="AlphaFoldDB" id="A0A5S4F4H6"/>
<feature type="domain" description="Calcineurin-like phosphoesterase" evidence="1">
    <location>
        <begin position="16"/>
        <end position="221"/>
    </location>
</feature>
<name>A0A5S4F4H6_9ACTN</name>
<keyword evidence="3" id="KW-1185">Reference proteome</keyword>
<dbReference type="Proteomes" id="UP000309128">
    <property type="component" value="Unassembled WGS sequence"/>
</dbReference>
<dbReference type="Gene3D" id="3.60.21.10">
    <property type="match status" value="1"/>
</dbReference>
<dbReference type="EMBL" id="VCKY01000178">
    <property type="protein sequence ID" value="TMR10767.1"/>
    <property type="molecule type" value="Genomic_DNA"/>
</dbReference>
<dbReference type="SUPFAM" id="SSF56300">
    <property type="entry name" value="Metallo-dependent phosphatases"/>
    <property type="match status" value="1"/>
</dbReference>
<accession>A0A5S4F4H6</accession>
<comment type="caution">
    <text evidence="2">The sequence shown here is derived from an EMBL/GenBank/DDBJ whole genome shotgun (WGS) entry which is preliminary data.</text>
</comment>
<dbReference type="InterPro" id="IPR029052">
    <property type="entry name" value="Metallo-depent_PP-like"/>
</dbReference>
<gene>
    <name evidence="2" type="ORF">ETD86_38310</name>
</gene>